<accession>A0A4S8JXM7</accession>
<name>A0A4S8JXM7_MUSBA</name>
<proteinExistence type="predicted"/>
<evidence type="ECO:0000256" key="1">
    <source>
        <dbReference type="SAM" id="MobiDB-lite"/>
    </source>
</evidence>
<evidence type="ECO:0000313" key="3">
    <source>
        <dbReference type="Proteomes" id="UP000317650"/>
    </source>
</evidence>
<organism evidence="2 3">
    <name type="scientific">Musa balbisiana</name>
    <name type="common">Banana</name>
    <dbReference type="NCBI Taxonomy" id="52838"/>
    <lineage>
        <taxon>Eukaryota</taxon>
        <taxon>Viridiplantae</taxon>
        <taxon>Streptophyta</taxon>
        <taxon>Embryophyta</taxon>
        <taxon>Tracheophyta</taxon>
        <taxon>Spermatophyta</taxon>
        <taxon>Magnoliopsida</taxon>
        <taxon>Liliopsida</taxon>
        <taxon>Zingiberales</taxon>
        <taxon>Musaceae</taxon>
        <taxon>Musa</taxon>
    </lineage>
</organism>
<sequence>MDGFLVDRSQLSPRKVGLAVNNDADTGGGFVMRSRHSSVNPYSSLPFFSQLSPNHDGFRSQLCSFLPSSFCTDRALIPPPPPRPLPLRQPPLLPLPQPTPGQKLTKTNSDTGMFRSRDHRMKLKPSVKITRKEPPPKAAHKCREPKGERKMRVEKVTAVNNEEGEEVAESIYSLSPPPSNLPLPSFLLSSHRDTATRC</sequence>
<dbReference type="Proteomes" id="UP000317650">
    <property type="component" value="Chromosome 5"/>
</dbReference>
<dbReference type="AlphaFoldDB" id="A0A4S8JXM7"/>
<keyword evidence="3" id="KW-1185">Reference proteome</keyword>
<reference evidence="2 3" key="1">
    <citation type="journal article" date="2019" name="Nat. Plants">
        <title>Genome sequencing of Musa balbisiana reveals subgenome evolution and function divergence in polyploid bananas.</title>
        <authorList>
            <person name="Yao X."/>
        </authorList>
    </citation>
    <scope>NUCLEOTIDE SEQUENCE [LARGE SCALE GENOMIC DNA]</scope>
    <source>
        <strain evidence="3">cv. DH-PKW</strain>
        <tissue evidence="2">Leaves</tissue>
    </source>
</reference>
<feature type="compositionally biased region" description="Basic and acidic residues" evidence="1">
    <location>
        <begin position="131"/>
        <end position="155"/>
    </location>
</feature>
<protein>
    <submittedName>
        <fullName evidence="2">Uncharacterized protein</fullName>
    </submittedName>
</protein>
<comment type="caution">
    <text evidence="2">The sequence shown here is derived from an EMBL/GenBank/DDBJ whole genome shotgun (WGS) entry which is preliminary data.</text>
</comment>
<feature type="region of interest" description="Disordered" evidence="1">
    <location>
        <begin position="131"/>
        <end position="187"/>
    </location>
</feature>
<dbReference type="EMBL" id="PYDT01000003">
    <property type="protein sequence ID" value="THU67069.1"/>
    <property type="molecule type" value="Genomic_DNA"/>
</dbReference>
<gene>
    <name evidence="2" type="ORF">C4D60_Mb05t20770</name>
</gene>
<evidence type="ECO:0000313" key="2">
    <source>
        <dbReference type="EMBL" id="THU67069.1"/>
    </source>
</evidence>